<accession>A0A1H4MGH8</accession>
<gene>
    <name evidence="1" type="ORF">SAMN04489844_1126</name>
</gene>
<evidence type="ECO:0000313" key="2">
    <source>
        <dbReference type="Proteomes" id="UP000198742"/>
    </source>
</evidence>
<dbReference type="AlphaFoldDB" id="A0A1H4MGH8"/>
<reference evidence="2" key="1">
    <citation type="submission" date="2016-10" db="EMBL/GenBank/DDBJ databases">
        <authorList>
            <person name="Varghese N."/>
            <person name="Submissions S."/>
        </authorList>
    </citation>
    <scope>NUCLEOTIDE SEQUENCE [LARGE SCALE GENOMIC DNA]</scope>
    <source>
        <strain evidence="2">DSM 22017</strain>
    </source>
</reference>
<dbReference type="STRING" id="402596.SAMN04489844_1126"/>
<organism evidence="1 2">
    <name type="scientific">Nocardioides exalbidus</name>
    <dbReference type="NCBI Taxonomy" id="402596"/>
    <lineage>
        <taxon>Bacteria</taxon>
        <taxon>Bacillati</taxon>
        <taxon>Actinomycetota</taxon>
        <taxon>Actinomycetes</taxon>
        <taxon>Propionibacteriales</taxon>
        <taxon>Nocardioidaceae</taxon>
        <taxon>Nocardioides</taxon>
    </lineage>
</organism>
<dbReference type="Proteomes" id="UP000198742">
    <property type="component" value="Unassembled WGS sequence"/>
</dbReference>
<dbReference type="EMBL" id="FNRT01000002">
    <property type="protein sequence ID" value="SEB81937.1"/>
    <property type="molecule type" value="Genomic_DNA"/>
</dbReference>
<name>A0A1H4MGH8_9ACTN</name>
<proteinExistence type="predicted"/>
<evidence type="ECO:0000313" key="1">
    <source>
        <dbReference type="EMBL" id="SEB81937.1"/>
    </source>
</evidence>
<dbReference type="OrthoDB" id="9798107at2"/>
<keyword evidence="2" id="KW-1185">Reference proteome</keyword>
<sequence length="92" mass="10316">MNELDEVAEELVSRGLGEGVDFFVSGRSPVDLSSEYVGIRRLDEGGYEVWYRGDWGKDRTLVETTDFAAARERFVAEAVTLAKGRWGRSVRA</sequence>
<protein>
    <submittedName>
        <fullName evidence="1">Uncharacterized protein</fullName>
    </submittedName>
</protein>
<dbReference type="RefSeq" id="WP_090968234.1">
    <property type="nucleotide sequence ID" value="NZ_FNRT01000002.1"/>
</dbReference>